<sequence length="613" mass="63742">MSKRSRYSLILIAALSSLVIVASAQAAPQQVTSWGVDNGDNGRFEVAATNPTTGDGLAVSYYLDGSTRHWVAMPLDSSGAASGAQTTLLSGGEVTRNANPAVKYDPVSGGWVACLGNDDTEEFQCWFLNGDGTVKAGSPFAVSPAYHYRYYPNISVAYSAEAGKWLAVFRDYDNTATYWFDSSGTFTRGLDLITGASDYGGVDLAYSPKSDKFMVVDRRRIGSDTQDGGYVWYLNGDGTLNSGPTRVGAGDVEYKNPVMAYNAVRDEFLVANFTNSGPSDRSLATERYSASNGASSGETLSAITSSTSTFTSFRNRVAIAAPDYGDSYKIVTPLGIGTSDYGNYSLSLDGAGVLVGEPDALIGPNAALGVKQRPRVDFNQATCSYLSTYNAPVGDPTITSWELFSSVIPAADPCQYALTVAKSGAGSGTIAGGGIDCGSTCSSEETAGSEVTLAATASSGSQFDGWSGACSGTGSCTVSMTEARSVTAGFSSTTPPAPPPSNEFVLSRVVANSSTLQSVIAVSSPGTATQYGTFNYSSAARSAKRLTACAGSKKITKAGRYKLTCKLTSAARSARRRGAIRVTLVTTFKPTGGTTRSVTRTVTLKKTSSGVTG</sequence>
<reference evidence="2" key="1">
    <citation type="submission" date="2020-05" db="EMBL/GenBank/DDBJ databases">
        <authorList>
            <person name="Chiriac C."/>
            <person name="Salcher M."/>
            <person name="Ghai R."/>
            <person name="Kavagutti S V."/>
        </authorList>
    </citation>
    <scope>NUCLEOTIDE SEQUENCE</scope>
</reference>
<dbReference type="Pfam" id="PF18998">
    <property type="entry name" value="Flg_new_2"/>
    <property type="match status" value="1"/>
</dbReference>
<feature type="domain" description="Bacterial repeat" evidence="1">
    <location>
        <begin position="419"/>
        <end position="492"/>
    </location>
</feature>
<dbReference type="InterPro" id="IPR044060">
    <property type="entry name" value="Bacterial_rp_domain"/>
</dbReference>
<evidence type="ECO:0000313" key="2">
    <source>
        <dbReference type="EMBL" id="CAB4334851.1"/>
    </source>
</evidence>
<evidence type="ECO:0000259" key="1">
    <source>
        <dbReference type="Pfam" id="PF18998"/>
    </source>
</evidence>
<name>A0A6J5YX10_9ZZZZ</name>
<gene>
    <name evidence="2" type="ORF">UFOPK3547_00097</name>
</gene>
<organism evidence="2">
    <name type="scientific">freshwater metagenome</name>
    <dbReference type="NCBI Taxonomy" id="449393"/>
    <lineage>
        <taxon>unclassified sequences</taxon>
        <taxon>metagenomes</taxon>
        <taxon>ecological metagenomes</taxon>
    </lineage>
</organism>
<proteinExistence type="predicted"/>
<accession>A0A6J5YX10</accession>
<protein>
    <submittedName>
        <fullName evidence="2">Unannotated protein</fullName>
    </submittedName>
</protein>
<dbReference type="AlphaFoldDB" id="A0A6J5YX10"/>
<dbReference type="EMBL" id="CAESAN010000004">
    <property type="protein sequence ID" value="CAB4334851.1"/>
    <property type="molecule type" value="Genomic_DNA"/>
</dbReference>